<dbReference type="AlphaFoldDB" id="A0A4P9XUH9"/>
<dbReference type="GO" id="GO:0000932">
    <property type="term" value="C:P-body"/>
    <property type="evidence" value="ECO:0007669"/>
    <property type="project" value="TreeGrafter"/>
</dbReference>
<dbReference type="GO" id="GO:0003697">
    <property type="term" value="F:single-stranded DNA binding"/>
    <property type="evidence" value="ECO:0007669"/>
    <property type="project" value="TreeGrafter"/>
</dbReference>
<dbReference type="SUPFAM" id="SSF50249">
    <property type="entry name" value="Nucleic acid-binding proteins"/>
    <property type="match status" value="1"/>
</dbReference>
<dbReference type="Pfam" id="PF03876">
    <property type="entry name" value="SHS2_Rpb7-N"/>
    <property type="match status" value="1"/>
</dbReference>
<keyword evidence="5" id="KW-0539">Nucleus</keyword>
<dbReference type="FunFam" id="3.30.1490.120:FF:000001">
    <property type="entry name" value="DNA-directed RNA polymerase II subunit RPB7"/>
    <property type="match status" value="1"/>
</dbReference>
<dbReference type="CDD" id="cd04462">
    <property type="entry name" value="S1_RNAPII_Rpb7"/>
    <property type="match status" value="1"/>
</dbReference>
<dbReference type="Proteomes" id="UP000271241">
    <property type="component" value="Unassembled WGS sequence"/>
</dbReference>
<dbReference type="OrthoDB" id="1162399at2759"/>
<dbReference type="EMBL" id="KZ992484">
    <property type="protein sequence ID" value="RKP09866.1"/>
    <property type="molecule type" value="Genomic_DNA"/>
</dbReference>
<accession>A0A4P9XUH9</accession>
<gene>
    <name evidence="8" type="ORF">THASP1DRAFT_34296</name>
</gene>
<dbReference type="InterPro" id="IPR003029">
    <property type="entry name" value="S1_domain"/>
</dbReference>
<feature type="domain" description="S1 motif" evidence="6">
    <location>
        <begin position="80"/>
        <end position="157"/>
    </location>
</feature>
<dbReference type="Gene3D" id="2.40.50.140">
    <property type="entry name" value="Nucleic acid-binding proteins"/>
    <property type="match status" value="1"/>
</dbReference>
<feature type="domain" description="RNA polymerase Rpb7-like N-terminal" evidence="7">
    <location>
        <begin position="10"/>
        <end position="65"/>
    </location>
</feature>
<dbReference type="InterPro" id="IPR036898">
    <property type="entry name" value="RNA_pol_Rpb7-like_N_sf"/>
</dbReference>
<dbReference type="FunFam" id="2.40.50.140:FF:000043">
    <property type="entry name" value="DNA-directed RNA polymerase II subunit RPB7"/>
    <property type="match status" value="1"/>
</dbReference>
<keyword evidence="3" id="KW-0240">DNA-directed RNA polymerase</keyword>
<evidence type="ECO:0000259" key="6">
    <source>
        <dbReference type="Pfam" id="PF00575"/>
    </source>
</evidence>
<dbReference type="InterPro" id="IPR012340">
    <property type="entry name" value="NA-bd_OB-fold"/>
</dbReference>
<evidence type="ECO:0000256" key="5">
    <source>
        <dbReference type="ARBA" id="ARBA00023242"/>
    </source>
</evidence>
<reference evidence="9" key="1">
    <citation type="journal article" date="2018" name="Nat. Microbiol.">
        <title>Leveraging single-cell genomics to expand the fungal tree of life.</title>
        <authorList>
            <person name="Ahrendt S.R."/>
            <person name="Quandt C.A."/>
            <person name="Ciobanu D."/>
            <person name="Clum A."/>
            <person name="Salamov A."/>
            <person name="Andreopoulos B."/>
            <person name="Cheng J.F."/>
            <person name="Woyke T."/>
            <person name="Pelin A."/>
            <person name="Henrissat B."/>
            <person name="Reynolds N.K."/>
            <person name="Benny G.L."/>
            <person name="Smith M.E."/>
            <person name="James T.Y."/>
            <person name="Grigoriev I.V."/>
        </authorList>
    </citation>
    <scope>NUCLEOTIDE SEQUENCE [LARGE SCALE GENOMIC DNA]</scope>
    <source>
        <strain evidence="9">RSA 1356</strain>
    </source>
</reference>
<dbReference type="PANTHER" id="PTHR12709:SF4">
    <property type="entry name" value="DNA-DIRECTED RNA POLYMERASE II SUBUNIT RPB7"/>
    <property type="match status" value="1"/>
</dbReference>
<evidence type="ECO:0000313" key="9">
    <source>
        <dbReference type="Proteomes" id="UP000271241"/>
    </source>
</evidence>
<dbReference type="CDD" id="cd04329">
    <property type="entry name" value="RNAP_II_Rpb7_N"/>
    <property type="match status" value="1"/>
</dbReference>
<dbReference type="Pfam" id="PF00575">
    <property type="entry name" value="S1"/>
    <property type="match status" value="1"/>
</dbReference>
<dbReference type="GO" id="GO:0005665">
    <property type="term" value="C:RNA polymerase II, core complex"/>
    <property type="evidence" value="ECO:0007669"/>
    <property type="project" value="TreeGrafter"/>
</dbReference>
<evidence type="ECO:0000313" key="8">
    <source>
        <dbReference type="EMBL" id="RKP09866.1"/>
    </source>
</evidence>
<organism evidence="8 9">
    <name type="scientific">Thamnocephalis sphaerospora</name>
    <dbReference type="NCBI Taxonomy" id="78915"/>
    <lineage>
        <taxon>Eukaryota</taxon>
        <taxon>Fungi</taxon>
        <taxon>Fungi incertae sedis</taxon>
        <taxon>Zoopagomycota</taxon>
        <taxon>Zoopagomycotina</taxon>
        <taxon>Zoopagomycetes</taxon>
        <taxon>Zoopagales</taxon>
        <taxon>Sigmoideomycetaceae</taxon>
        <taxon>Thamnocephalis</taxon>
    </lineage>
</organism>
<dbReference type="PANTHER" id="PTHR12709">
    <property type="entry name" value="DNA-DIRECTED RNA POLYMERASE II, III"/>
    <property type="match status" value="1"/>
</dbReference>
<dbReference type="SUPFAM" id="SSF88798">
    <property type="entry name" value="N-terminal, heterodimerisation domain of RBP7 (RpoE)"/>
    <property type="match status" value="1"/>
</dbReference>
<name>A0A4P9XUH9_9FUNG</name>
<proteinExistence type="inferred from homology"/>
<evidence type="ECO:0000259" key="7">
    <source>
        <dbReference type="Pfam" id="PF03876"/>
    </source>
</evidence>
<evidence type="ECO:0000256" key="3">
    <source>
        <dbReference type="ARBA" id="ARBA00022478"/>
    </source>
</evidence>
<keyword evidence="4" id="KW-0804">Transcription</keyword>
<evidence type="ECO:0000256" key="1">
    <source>
        <dbReference type="ARBA" id="ARBA00004123"/>
    </source>
</evidence>
<dbReference type="GO" id="GO:0060213">
    <property type="term" value="P:positive regulation of nuclear-transcribed mRNA poly(A) tail shortening"/>
    <property type="evidence" value="ECO:0007669"/>
    <property type="project" value="TreeGrafter"/>
</dbReference>
<dbReference type="InterPro" id="IPR045113">
    <property type="entry name" value="Rpb7-like"/>
</dbReference>
<evidence type="ECO:0000256" key="2">
    <source>
        <dbReference type="ARBA" id="ARBA00009307"/>
    </source>
</evidence>
<dbReference type="Gene3D" id="3.30.1490.120">
    <property type="entry name" value="RNA polymerase Rpb7-like, N-terminal domain"/>
    <property type="match status" value="1"/>
</dbReference>
<dbReference type="InterPro" id="IPR005576">
    <property type="entry name" value="Rpb7-like_N"/>
</dbReference>
<comment type="similarity">
    <text evidence="2">Belongs to the eukaryotic RPB7/RPC8 RNA polymerase subunit family.</text>
</comment>
<evidence type="ECO:0000256" key="4">
    <source>
        <dbReference type="ARBA" id="ARBA00023163"/>
    </source>
</evidence>
<dbReference type="GO" id="GO:0045948">
    <property type="term" value="P:positive regulation of translational initiation"/>
    <property type="evidence" value="ECO:0007669"/>
    <property type="project" value="TreeGrafter"/>
</dbReference>
<evidence type="ECO:0008006" key="10">
    <source>
        <dbReference type="Google" id="ProtNLM"/>
    </source>
</evidence>
<sequence length="173" mass="19466">MRFLYQKELSHTVQLHPMYFGPRMQEYVELRLRAEVEGSCSGRYGYVVAVLQVNEISRGRVLPNIGLADFHARYTAVVFKPFKGEVEDGIVTTVNKMGFFADVGPLQVFVSTHLIPADLNYDPNGDQPCYTSEDQLIQKGSLIRLKIVGTRMDATEIFAIGTIKEDYLGVISQ</sequence>
<protein>
    <recommendedName>
        <fullName evidence="10">DNA-directed RNA polymerase II subunit RPB7</fullName>
    </recommendedName>
</protein>
<dbReference type="STRING" id="78915.A0A4P9XUH9"/>
<dbReference type="GO" id="GO:0003727">
    <property type="term" value="F:single-stranded RNA binding"/>
    <property type="evidence" value="ECO:0007669"/>
    <property type="project" value="TreeGrafter"/>
</dbReference>
<keyword evidence="9" id="KW-1185">Reference proteome</keyword>
<dbReference type="GO" id="GO:0031369">
    <property type="term" value="F:translation initiation factor binding"/>
    <property type="evidence" value="ECO:0007669"/>
    <property type="project" value="TreeGrafter"/>
</dbReference>
<comment type="subcellular location">
    <subcellularLocation>
        <location evidence="1">Nucleus</location>
    </subcellularLocation>
</comment>
<dbReference type="GO" id="GO:0006367">
    <property type="term" value="P:transcription initiation at RNA polymerase II promoter"/>
    <property type="evidence" value="ECO:0007669"/>
    <property type="project" value="TreeGrafter"/>
</dbReference>